<comment type="caution">
    <text evidence="2">The sequence shown here is derived from an EMBL/GenBank/DDBJ whole genome shotgun (WGS) entry which is preliminary data.</text>
</comment>
<sequence length="233" mass="25560">MASGVQRHVKRPQTSSCALGPVTPSGLHVRATNVPRTAIPADIKRVCVRHKIENVSHVALDYWRFSPTGQAWLTLTSPTFLPHTVNALNGAVISGKLLQAAARDPMPQSQLARTRGVKGRLEAAERGIITGSGPDGGRTGQGKGVVIYGLPGKFGAEAVRTYLKEFKLAASEDGQKEIVKLEVPPSKATLKSRFYVRLASVAEAHRLVRRFHMTFFEPNYYQNKYTIRAQVVY</sequence>
<protein>
    <recommendedName>
        <fullName evidence="4">RRM domain-containing protein</fullName>
    </recommendedName>
</protein>
<organism evidence="2 3">
    <name type="scientific">Rhodofomes roseus</name>
    <dbReference type="NCBI Taxonomy" id="34475"/>
    <lineage>
        <taxon>Eukaryota</taxon>
        <taxon>Fungi</taxon>
        <taxon>Dikarya</taxon>
        <taxon>Basidiomycota</taxon>
        <taxon>Agaricomycotina</taxon>
        <taxon>Agaricomycetes</taxon>
        <taxon>Polyporales</taxon>
        <taxon>Rhodofomes</taxon>
    </lineage>
</organism>
<reference evidence="2 3" key="1">
    <citation type="submission" date="2019-01" db="EMBL/GenBank/DDBJ databases">
        <title>Genome sequencing of the rare red list fungi Fomitopsis rosea.</title>
        <authorList>
            <person name="Buettner E."/>
            <person name="Kellner H."/>
        </authorList>
    </citation>
    <scope>NUCLEOTIDE SEQUENCE [LARGE SCALE GENOMIC DNA]</scope>
    <source>
        <strain evidence="2 3">DSM 105464</strain>
    </source>
</reference>
<evidence type="ECO:0000313" key="2">
    <source>
        <dbReference type="EMBL" id="TFY63763.1"/>
    </source>
</evidence>
<gene>
    <name evidence="2" type="ORF">EVJ58_g3051</name>
</gene>
<evidence type="ECO:0008006" key="4">
    <source>
        <dbReference type="Google" id="ProtNLM"/>
    </source>
</evidence>
<name>A0A4Y9YPT1_9APHY</name>
<dbReference type="AlphaFoldDB" id="A0A4Y9YPT1"/>
<proteinExistence type="predicted"/>
<accession>A0A4Y9YPT1</accession>
<evidence type="ECO:0000256" key="1">
    <source>
        <dbReference type="SAM" id="MobiDB-lite"/>
    </source>
</evidence>
<dbReference type="Proteomes" id="UP000298390">
    <property type="component" value="Unassembled WGS sequence"/>
</dbReference>
<dbReference type="EMBL" id="SEKV01000120">
    <property type="protein sequence ID" value="TFY63763.1"/>
    <property type="molecule type" value="Genomic_DNA"/>
</dbReference>
<feature type="region of interest" description="Disordered" evidence="1">
    <location>
        <begin position="1"/>
        <end position="21"/>
    </location>
</feature>
<evidence type="ECO:0000313" key="3">
    <source>
        <dbReference type="Proteomes" id="UP000298390"/>
    </source>
</evidence>